<comment type="caution">
    <text evidence="5">The sequence shown here is derived from an EMBL/GenBank/DDBJ whole genome shotgun (WGS) entry which is preliminary data.</text>
</comment>
<dbReference type="Pfam" id="PF07727">
    <property type="entry name" value="RVT_2"/>
    <property type="match status" value="2"/>
</dbReference>
<keyword evidence="2" id="KW-0378">Hydrolase</keyword>
<dbReference type="Gene3D" id="3.30.420.10">
    <property type="entry name" value="Ribonuclease H-like superfamily/Ribonuclease H"/>
    <property type="match status" value="1"/>
</dbReference>
<evidence type="ECO:0000313" key="5">
    <source>
        <dbReference type="EMBL" id="KAK3007178.1"/>
    </source>
</evidence>
<dbReference type="InterPro" id="IPR043502">
    <property type="entry name" value="DNA/RNA_pol_sf"/>
</dbReference>
<protein>
    <recommendedName>
        <fullName evidence="4">Integrase catalytic domain-containing protein</fullName>
    </recommendedName>
</protein>
<evidence type="ECO:0000313" key="6">
    <source>
        <dbReference type="Proteomes" id="UP001188597"/>
    </source>
</evidence>
<dbReference type="PROSITE" id="PS50994">
    <property type="entry name" value="INTEGRASE"/>
    <property type="match status" value="1"/>
</dbReference>
<dbReference type="InterPro" id="IPR036397">
    <property type="entry name" value="RNaseH_sf"/>
</dbReference>
<evidence type="ECO:0000256" key="3">
    <source>
        <dbReference type="SAM" id="MobiDB-lite"/>
    </source>
</evidence>
<evidence type="ECO:0000259" key="4">
    <source>
        <dbReference type="PROSITE" id="PS50994"/>
    </source>
</evidence>
<dbReference type="GO" id="GO:0015074">
    <property type="term" value="P:DNA integration"/>
    <property type="evidence" value="ECO:0007669"/>
    <property type="project" value="InterPro"/>
</dbReference>
<accession>A0AA88VFZ0</accession>
<dbReference type="InterPro" id="IPR039537">
    <property type="entry name" value="Retrotran_Ty1/copia-like"/>
</dbReference>
<dbReference type="InterPro" id="IPR013103">
    <property type="entry name" value="RVT_2"/>
</dbReference>
<proteinExistence type="predicted"/>
<name>A0AA88VFZ0_9ASTE</name>
<gene>
    <name evidence="5" type="ORF">RJ639_017342</name>
</gene>
<feature type="domain" description="Integrase catalytic" evidence="4">
    <location>
        <begin position="196"/>
        <end position="292"/>
    </location>
</feature>
<dbReference type="PANTHER" id="PTHR42648">
    <property type="entry name" value="TRANSPOSASE, PUTATIVE-RELATED"/>
    <property type="match status" value="1"/>
</dbReference>
<dbReference type="PANTHER" id="PTHR42648:SF28">
    <property type="entry name" value="TRANSPOSON-ENCODED PROTEIN WITH RIBONUCLEASE H-LIKE AND RETROVIRUS ZINC FINGER-LIKE DOMAINS"/>
    <property type="match status" value="1"/>
</dbReference>
<organism evidence="5 6">
    <name type="scientific">Escallonia herrerae</name>
    <dbReference type="NCBI Taxonomy" id="1293975"/>
    <lineage>
        <taxon>Eukaryota</taxon>
        <taxon>Viridiplantae</taxon>
        <taxon>Streptophyta</taxon>
        <taxon>Embryophyta</taxon>
        <taxon>Tracheophyta</taxon>
        <taxon>Spermatophyta</taxon>
        <taxon>Magnoliopsida</taxon>
        <taxon>eudicotyledons</taxon>
        <taxon>Gunneridae</taxon>
        <taxon>Pentapetalae</taxon>
        <taxon>asterids</taxon>
        <taxon>campanulids</taxon>
        <taxon>Escalloniales</taxon>
        <taxon>Escalloniaceae</taxon>
        <taxon>Escallonia</taxon>
    </lineage>
</organism>
<dbReference type="EMBL" id="JAVXUP010001899">
    <property type="protein sequence ID" value="KAK3007178.1"/>
    <property type="molecule type" value="Genomic_DNA"/>
</dbReference>
<sequence>MADSKVQVGEVVLVLSKIAENKLNGTTYLDWSQTVRIYMLSIDKDDHLHNDPPTDDTKQLWLREDARLILQIRNSIDSEVLGLINHCEFVKELMDYLEFLYSKKGNVSGFMTSIELSTRAQTTTATVAATSGPSSEKTVTISVDEYAKLAQRQESVAAFAESGSYDEADYGMYLMVFIFWMHGRLVKLHFDVHVHILRSDNAKEYMSGSFQNYMNQHGILHQSSCANTPAQNGVAERKNRHLLETARALLFQMKVPKPFWADAISTACFLINCMPSTVLNGDVSYSLQKGYRCYSPDLHRYLVATDVFSEHSPFFFSKSDSSSKGEDDDWLMYEIFPTVPTEPAISEDRTFEDGLYVPVSVPVKSSNAIDGASSGVAQSKDVDCLGKRHYTLPKYPIANFISYDYLSSSSSSFIVSLDSVSIPRTEKEDLSHPGWHNAMLEEIQALDDNHTWDLVKLPEGKKAVGCKWVYTVKFNVDGSVARLKARLVAKGFAQTYGVDYSDTFSPVAKLTSVRLFISLAASLNWSLHQLDIKNAFLHGDLVEEVFMEQPPGFVALWQGDDCIGITSLKKFLQTKFHTKDLGQLKYFLGIEVTRSKKGIFLSQRKYVLDLLAETRKAGGAKPCNTPMNPSVHLTKDDGDRFDDP</sequence>
<keyword evidence="1" id="KW-0479">Metal-binding</keyword>
<evidence type="ECO:0000256" key="2">
    <source>
        <dbReference type="ARBA" id="ARBA00022801"/>
    </source>
</evidence>
<reference evidence="5" key="1">
    <citation type="submission" date="2022-12" db="EMBL/GenBank/DDBJ databases">
        <title>Draft genome assemblies for two species of Escallonia (Escalloniales).</title>
        <authorList>
            <person name="Chanderbali A."/>
            <person name="Dervinis C."/>
            <person name="Anghel I."/>
            <person name="Soltis D."/>
            <person name="Soltis P."/>
            <person name="Zapata F."/>
        </authorList>
    </citation>
    <scope>NUCLEOTIDE SEQUENCE</scope>
    <source>
        <strain evidence="5">UCBG64.0493</strain>
        <tissue evidence="5">Leaf</tissue>
    </source>
</reference>
<keyword evidence="6" id="KW-1185">Reference proteome</keyword>
<dbReference type="SUPFAM" id="SSF56672">
    <property type="entry name" value="DNA/RNA polymerases"/>
    <property type="match status" value="1"/>
</dbReference>
<dbReference type="InterPro" id="IPR001584">
    <property type="entry name" value="Integrase_cat-core"/>
</dbReference>
<dbReference type="AlphaFoldDB" id="A0AA88VFZ0"/>
<dbReference type="InterPro" id="IPR012337">
    <property type="entry name" value="RNaseH-like_sf"/>
</dbReference>
<dbReference type="SUPFAM" id="SSF53098">
    <property type="entry name" value="Ribonuclease H-like"/>
    <property type="match status" value="1"/>
</dbReference>
<feature type="region of interest" description="Disordered" evidence="3">
    <location>
        <begin position="619"/>
        <end position="644"/>
    </location>
</feature>
<dbReference type="GO" id="GO:0016787">
    <property type="term" value="F:hydrolase activity"/>
    <property type="evidence" value="ECO:0007669"/>
    <property type="project" value="UniProtKB-KW"/>
</dbReference>
<dbReference type="Proteomes" id="UP001188597">
    <property type="component" value="Unassembled WGS sequence"/>
</dbReference>
<dbReference type="GO" id="GO:0003676">
    <property type="term" value="F:nucleic acid binding"/>
    <property type="evidence" value="ECO:0007669"/>
    <property type="project" value="InterPro"/>
</dbReference>
<feature type="compositionally biased region" description="Basic and acidic residues" evidence="3">
    <location>
        <begin position="633"/>
        <end position="644"/>
    </location>
</feature>
<dbReference type="GO" id="GO:0046872">
    <property type="term" value="F:metal ion binding"/>
    <property type="evidence" value="ECO:0007669"/>
    <property type="project" value="UniProtKB-KW"/>
</dbReference>
<evidence type="ECO:0000256" key="1">
    <source>
        <dbReference type="ARBA" id="ARBA00022723"/>
    </source>
</evidence>